<keyword evidence="4 7" id="KW-0812">Transmembrane</keyword>
<comment type="similarity">
    <text evidence="2">Belongs to the EamA transporter family.</text>
</comment>
<evidence type="ECO:0000256" key="3">
    <source>
        <dbReference type="ARBA" id="ARBA00022475"/>
    </source>
</evidence>
<keyword evidence="10" id="KW-1185">Reference proteome</keyword>
<feature type="domain" description="EamA" evidence="8">
    <location>
        <begin position="14"/>
        <end position="154"/>
    </location>
</feature>
<sequence length="312" mass="34283">MTTKDFFTHPLGIVVSAVGATFLWGSAFPFIKLSYASLDIKPDETGEQMLFAGYRFLLAGLLILILFVLLKRNMKFRTETIKPLLKIGLFQTFLQYVLFYIGLSYSTGIQGSIIAGTTSFFQILLAHFLYPDDKMNRLKVAGLMIGFTGVIFANWPNGDYEIHFGIGEILLMGAMLAGAYGNILAKQGSAKMEVIYSTAYQMVLGSLGLIAIGAFTVGLVPFEFTLKSGLILIYLAFLSAAGFILWNNVMKYNQVGKVSLYLFLVPVFGVFLSSMLLGEALHYFVIAGLVLVVAGIVLVNRPARKKKSLPVQ</sequence>
<dbReference type="InterPro" id="IPR050638">
    <property type="entry name" value="AA-Vitamin_Transporters"/>
</dbReference>
<comment type="caution">
    <text evidence="9">The sequence shown here is derived from an EMBL/GenBank/DDBJ whole genome shotgun (WGS) entry which is preliminary data.</text>
</comment>
<comment type="subcellular location">
    <subcellularLocation>
        <location evidence="1">Cell membrane</location>
        <topology evidence="1">Multi-pass membrane protein</topology>
    </subcellularLocation>
</comment>
<feature type="transmembrane region" description="Helical" evidence="7">
    <location>
        <begin position="202"/>
        <end position="222"/>
    </location>
</feature>
<gene>
    <name evidence="9" type="ORF">UB32_07000</name>
</gene>
<evidence type="ECO:0000256" key="7">
    <source>
        <dbReference type="SAM" id="Phobius"/>
    </source>
</evidence>
<organism evidence="9 10">
    <name type="scientific">Mesobacillus subterraneus</name>
    <dbReference type="NCBI Taxonomy" id="285983"/>
    <lineage>
        <taxon>Bacteria</taxon>
        <taxon>Bacillati</taxon>
        <taxon>Bacillota</taxon>
        <taxon>Bacilli</taxon>
        <taxon>Bacillales</taxon>
        <taxon>Bacillaceae</taxon>
        <taxon>Mesobacillus</taxon>
    </lineage>
</organism>
<dbReference type="OrthoDB" id="3190463at2"/>
<protein>
    <submittedName>
        <fullName evidence="9">Transporter</fullName>
    </submittedName>
</protein>
<feature type="transmembrane region" description="Helical" evidence="7">
    <location>
        <begin position="109"/>
        <end position="130"/>
    </location>
</feature>
<evidence type="ECO:0000259" key="8">
    <source>
        <dbReference type="Pfam" id="PF00892"/>
    </source>
</evidence>
<feature type="transmembrane region" description="Helical" evidence="7">
    <location>
        <begin position="83"/>
        <end position="103"/>
    </location>
</feature>
<keyword evidence="6 7" id="KW-0472">Membrane</keyword>
<evidence type="ECO:0000256" key="2">
    <source>
        <dbReference type="ARBA" id="ARBA00007362"/>
    </source>
</evidence>
<dbReference type="PANTHER" id="PTHR32322:SF18">
    <property type="entry name" value="S-ADENOSYLMETHIONINE_S-ADENOSYLHOMOCYSTEINE TRANSPORTER"/>
    <property type="match status" value="1"/>
</dbReference>
<dbReference type="InterPro" id="IPR000620">
    <property type="entry name" value="EamA_dom"/>
</dbReference>
<feature type="transmembrane region" description="Helical" evidence="7">
    <location>
        <begin position="283"/>
        <end position="300"/>
    </location>
</feature>
<feature type="transmembrane region" description="Helical" evidence="7">
    <location>
        <begin position="12"/>
        <end position="31"/>
    </location>
</feature>
<dbReference type="AlphaFoldDB" id="A0A0D6ZCG4"/>
<accession>A0A0D6ZCG4</accession>
<dbReference type="Pfam" id="PF00892">
    <property type="entry name" value="EamA"/>
    <property type="match status" value="2"/>
</dbReference>
<feature type="transmembrane region" description="Helical" evidence="7">
    <location>
        <begin position="51"/>
        <end position="71"/>
    </location>
</feature>
<evidence type="ECO:0000313" key="10">
    <source>
        <dbReference type="Proteomes" id="UP000032512"/>
    </source>
</evidence>
<name>A0A0D6ZCG4_9BACI</name>
<feature type="transmembrane region" description="Helical" evidence="7">
    <location>
        <begin position="162"/>
        <end position="181"/>
    </location>
</feature>
<dbReference type="InterPro" id="IPR037185">
    <property type="entry name" value="EmrE-like"/>
</dbReference>
<feature type="transmembrane region" description="Helical" evidence="7">
    <location>
        <begin position="228"/>
        <end position="246"/>
    </location>
</feature>
<feature type="transmembrane region" description="Helical" evidence="7">
    <location>
        <begin position="258"/>
        <end position="277"/>
    </location>
</feature>
<keyword evidence="5 7" id="KW-1133">Transmembrane helix</keyword>
<reference evidence="9 10" key="1">
    <citation type="submission" date="2015-01" db="EMBL/GenBank/DDBJ databases">
        <title>Draft genome sequences of the supercritical CO2 tolerant bacteria Bacillus subterraneus MITOT1 and Bacillus cereus MIT0214.</title>
        <authorList>
            <person name="Peet K.C."/>
            <person name="Thompson J.R."/>
        </authorList>
    </citation>
    <scope>NUCLEOTIDE SEQUENCE [LARGE SCALE GENOMIC DNA]</scope>
    <source>
        <strain evidence="9 10">MITOT1</strain>
    </source>
</reference>
<dbReference type="SUPFAM" id="SSF103481">
    <property type="entry name" value="Multidrug resistance efflux transporter EmrE"/>
    <property type="match status" value="2"/>
</dbReference>
<dbReference type="EMBL" id="JXIQ01000050">
    <property type="protein sequence ID" value="KIY22736.1"/>
    <property type="molecule type" value="Genomic_DNA"/>
</dbReference>
<keyword evidence="3" id="KW-1003">Cell membrane</keyword>
<evidence type="ECO:0000313" key="9">
    <source>
        <dbReference type="EMBL" id="KIY22736.1"/>
    </source>
</evidence>
<dbReference type="RefSeq" id="WP_044392358.1">
    <property type="nucleotide sequence ID" value="NZ_JXIQ01000050.1"/>
</dbReference>
<dbReference type="Proteomes" id="UP000032512">
    <property type="component" value="Unassembled WGS sequence"/>
</dbReference>
<dbReference type="PANTHER" id="PTHR32322">
    <property type="entry name" value="INNER MEMBRANE TRANSPORTER"/>
    <property type="match status" value="1"/>
</dbReference>
<evidence type="ECO:0000256" key="6">
    <source>
        <dbReference type="ARBA" id="ARBA00023136"/>
    </source>
</evidence>
<feature type="transmembrane region" description="Helical" evidence="7">
    <location>
        <begin position="137"/>
        <end position="156"/>
    </location>
</feature>
<dbReference type="PATRIC" id="fig|285983.3.peg.3981"/>
<feature type="domain" description="EamA" evidence="8">
    <location>
        <begin position="166"/>
        <end position="300"/>
    </location>
</feature>
<evidence type="ECO:0000256" key="5">
    <source>
        <dbReference type="ARBA" id="ARBA00022989"/>
    </source>
</evidence>
<proteinExistence type="inferred from homology"/>
<evidence type="ECO:0000256" key="4">
    <source>
        <dbReference type="ARBA" id="ARBA00022692"/>
    </source>
</evidence>
<evidence type="ECO:0000256" key="1">
    <source>
        <dbReference type="ARBA" id="ARBA00004651"/>
    </source>
</evidence>
<dbReference type="GO" id="GO:0005886">
    <property type="term" value="C:plasma membrane"/>
    <property type="evidence" value="ECO:0007669"/>
    <property type="project" value="UniProtKB-SubCell"/>
</dbReference>